<name>A0A6V7TWN7_MELEN</name>
<gene>
    <name evidence="2" type="ORF">MENT_LOCUS4754</name>
</gene>
<sequence>MFIQKRFLVSIGLLMVFSLSECDFGELKILLNSKQWRHLENDLNNYNRQNLVARGEINKLRWPNFLIDPEMEIETKASKRNIATGRGDGFRPG</sequence>
<dbReference type="OrthoDB" id="5813366at2759"/>
<dbReference type="EMBL" id="CAJEWN010000016">
    <property type="protein sequence ID" value="CAD2135515.1"/>
    <property type="molecule type" value="Genomic_DNA"/>
</dbReference>
<feature type="signal peptide" evidence="1">
    <location>
        <begin position="1"/>
        <end position="22"/>
    </location>
</feature>
<accession>A0A6V7TWN7</accession>
<dbReference type="AlphaFoldDB" id="A0A6V7TWN7"/>
<evidence type="ECO:0000313" key="2">
    <source>
        <dbReference type="EMBL" id="CAD2135515.1"/>
    </source>
</evidence>
<proteinExistence type="predicted"/>
<evidence type="ECO:0000256" key="1">
    <source>
        <dbReference type="SAM" id="SignalP"/>
    </source>
</evidence>
<comment type="caution">
    <text evidence="2">The sequence shown here is derived from an EMBL/GenBank/DDBJ whole genome shotgun (WGS) entry which is preliminary data.</text>
</comment>
<reference evidence="2 3" key="1">
    <citation type="submission" date="2020-08" db="EMBL/GenBank/DDBJ databases">
        <authorList>
            <person name="Koutsovoulos G."/>
            <person name="Danchin GJ E."/>
        </authorList>
    </citation>
    <scope>NUCLEOTIDE SEQUENCE [LARGE SCALE GENOMIC DNA]</scope>
</reference>
<protein>
    <submittedName>
        <fullName evidence="2">Uncharacterized protein</fullName>
    </submittedName>
</protein>
<dbReference type="Proteomes" id="UP000580250">
    <property type="component" value="Unassembled WGS sequence"/>
</dbReference>
<keyword evidence="1" id="KW-0732">Signal</keyword>
<evidence type="ECO:0000313" key="3">
    <source>
        <dbReference type="Proteomes" id="UP000580250"/>
    </source>
</evidence>
<organism evidence="2 3">
    <name type="scientific">Meloidogyne enterolobii</name>
    <name type="common">Root-knot nematode worm</name>
    <name type="synonym">Meloidogyne mayaguensis</name>
    <dbReference type="NCBI Taxonomy" id="390850"/>
    <lineage>
        <taxon>Eukaryota</taxon>
        <taxon>Metazoa</taxon>
        <taxon>Ecdysozoa</taxon>
        <taxon>Nematoda</taxon>
        <taxon>Chromadorea</taxon>
        <taxon>Rhabditida</taxon>
        <taxon>Tylenchina</taxon>
        <taxon>Tylenchomorpha</taxon>
        <taxon>Tylenchoidea</taxon>
        <taxon>Meloidogynidae</taxon>
        <taxon>Meloidogyninae</taxon>
        <taxon>Meloidogyne</taxon>
    </lineage>
</organism>
<feature type="chain" id="PRO_5027965425" evidence="1">
    <location>
        <begin position="23"/>
        <end position="93"/>
    </location>
</feature>